<feature type="domain" description="Xylose isomerase-like TIM barrel" evidence="2">
    <location>
        <begin position="80"/>
        <end position="222"/>
    </location>
</feature>
<dbReference type="Gene3D" id="3.20.20.150">
    <property type="entry name" value="Divalent-metal-dependent TIM barrel enzymes"/>
    <property type="match status" value="1"/>
</dbReference>
<dbReference type="Pfam" id="PF01261">
    <property type="entry name" value="AP_endonuc_2"/>
    <property type="match status" value="1"/>
</dbReference>
<dbReference type="KEGG" id="lxl:KDY119_02149"/>
<dbReference type="RefSeq" id="WP_227994300.1">
    <property type="nucleotide sequence ID" value="NZ_BAABIH010000017.1"/>
</dbReference>
<proteinExistence type="predicted"/>
<gene>
    <name evidence="3" type="ORF">KDY119_02149</name>
</gene>
<dbReference type="SUPFAM" id="SSF51658">
    <property type="entry name" value="Xylose isomerase-like"/>
    <property type="match status" value="1"/>
</dbReference>
<dbReference type="InterPro" id="IPR013022">
    <property type="entry name" value="Xyl_isomerase-like_TIM-brl"/>
</dbReference>
<evidence type="ECO:0000313" key="3">
    <source>
        <dbReference type="EMBL" id="QFU98632.1"/>
    </source>
</evidence>
<evidence type="ECO:0000256" key="1">
    <source>
        <dbReference type="ARBA" id="ARBA00023277"/>
    </source>
</evidence>
<sequence length="258" mass="27344">MNQQAPQTAPAEQGHPLLSVQLYTVREALAADLPGTLARLAELGLEQVEPFGILSFDGLADGLAGAGLAAPTAHQGFLGADPRPAFDRARELGVRTIIDPFTPPERWQDADEVRRIADELVAAADVAAEYGLRVGYHNHAHEIASVLDGQTALELLASHLPEQVALEVDTYWVAVGGADPVALLERLGDRVVALHVKDGPGTPDVLDQVAVGQGSLPVRDIIAARPDALRVVELDDSRGDRFQAVADSIAYLVAEDLA</sequence>
<dbReference type="AlphaFoldDB" id="A0A5P9QC27"/>
<name>A0A5P9QC27_9MICO</name>
<organism evidence="3 4">
    <name type="scientific">Luteimicrobium xylanilyticum</name>
    <dbReference type="NCBI Taxonomy" id="1133546"/>
    <lineage>
        <taxon>Bacteria</taxon>
        <taxon>Bacillati</taxon>
        <taxon>Actinomycetota</taxon>
        <taxon>Actinomycetes</taxon>
        <taxon>Micrococcales</taxon>
        <taxon>Luteimicrobium</taxon>
    </lineage>
</organism>
<keyword evidence="4" id="KW-1185">Reference proteome</keyword>
<evidence type="ECO:0000259" key="2">
    <source>
        <dbReference type="Pfam" id="PF01261"/>
    </source>
</evidence>
<dbReference type="PANTHER" id="PTHR12110">
    <property type="entry name" value="HYDROXYPYRUVATE ISOMERASE"/>
    <property type="match status" value="1"/>
</dbReference>
<evidence type="ECO:0000313" key="4">
    <source>
        <dbReference type="Proteomes" id="UP000326702"/>
    </source>
</evidence>
<keyword evidence="1" id="KW-0119">Carbohydrate metabolism</keyword>
<dbReference type="InterPro" id="IPR050312">
    <property type="entry name" value="IolE/XylAMocC-like"/>
</dbReference>
<accession>A0A5P9QC27</accession>
<reference evidence="3 4" key="1">
    <citation type="submission" date="2019-10" db="EMBL/GenBank/DDBJ databases">
        <title>Genome sequence of Luteimicrobium xylanilyticum HY-24.</title>
        <authorList>
            <person name="Kim D.Y."/>
            <person name="Park H.-Y."/>
        </authorList>
    </citation>
    <scope>NUCLEOTIDE SEQUENCE [LARGE SCALE GENOMIC DNA]</scope>
    <source>
        <strain evidence="3 4">HY-24</strain>
    </source>
</reference>
<protein>
    <recommendedName>
        <fullName evidence="2">Xylose isomerase-like TIM barrel domain-containing protein</fullName>
    </recommendedName>
</protein>
<dbReference type="EMBL" id="CP045529">
    <property type="protein sequence ID" value="QFU98632.1"/>
    <property type="molecule type" value="Genomic_DNA"/>
</dbReference>
<dbReference type="Proteomes" id="UP000326702">
    <property type="component" value="Chromosome"/>
</dbReference>
<dbReference type="InterPro" id="IPR036237">
    <property type="entry name" value="Xyl_isomerase-like_sf"/>
</dbReference>
<dbReference type="PANTHER" id="PTHR12110:SF41">
    <property type="entry name" value="INOSOSE DEHYDRATASE"/>
    <property type="match status" value="1"/>
</dbReference>